<dbReference type="GO" id="GO:0046872">
    <property type="term" value="F:metal ion binding"/>
    <property type="evidence" value="ECO:0007669"/>
    <property type="project" value="UniProtKB-KW"/>
</dbReference>
<proteinExistence type="inferred from homology"/>
<dbReference type="InterPro" id="IPR011234">
    <property type="entry name" value="Fumarylacetoacetase-like_C"/>
</dbReference>
<evidence type="ECO:0000313" key="4">
    <source>
        <dbReference type="EMBL" id="MBB5344704.1"/>
    </source>
</evidence>
<evidence type="ECO:0000313" key="5">
    <source>
        <dbReference type="Proteomes" id="UP000569092"/>
    </source>
</evidence>
<dbReference type="FunFam" id="3.90.850.10:FF:000002">
    <property type="entry name" value="2-hydroxyhepta-2,4-diene-1,7-dioate isomerase"/>
    <property type="match status" value="1"/>
</dbReference>
<dbReference type="PANTHER" id="PTHR11820:SF7">
    <property type="entry name" value="ACYLPYRUVASE FAHD1, MITOCHONDRIAL"/>
    <property type="match status" value="1"/>
</dbReference>
<dbReference type="AlphaFoldDB" id="A0A7W8N3Z5"/>
<dbReference type="Pfam" id="PF01557">
    <property type="entry name" value="FAA_hydrolase"/>
    <property type="match status" value="1"/>
</dbReference>
<feature type="domain" description="Fumarylacetoacetase-like C-terminal" evidence="3">
    <location>
        <begin position="76"/>
        <end position="283"/>
    </location>
</feature>
<dbReference type="SUPFAM" id="SSF56529">
    <property type="entry name" value="FAH"/>
    <property type="match status" value="1"/>
</dbReference>
<dbReference type="GO" id="GO:0019752">
    <property type="term" value="P:carboxylic acid metabolic process"/>
    <property type="evidence" value="ECO:0007669"/>
    <property type="project" value="UniProtKB-ARBA"/>
</dbReference>
<comment type="caution">
    <text evidence="4">The sequence shown here is derived from an EMBL/GenBank/DDBJ whole genome shotgun (WGS) entry which is preliminary data.</text>
</comment>
<dbReference type="GO" id="GO:0018773">
    <property type="term" value="F:acetylpyruvate hydrolase activity"/>
    <property type="evidence" value="ECO:0007669"/>
    <property type="project" value="TreeGrafter"/>
</dbReference>
<dbReference type="Gene3D" id="3.90.850.10">
    <property type="entry name" value="Fumarylacetoacetase-like, C-terminal domain"/>
    <property type="match status" value="1"/>
</dbReference>
<dbReference type="EMBL" id="JACHDZ010000004">
    <property type="protein sequence ID" value="MBB5344704.1"/>
    <property type="molecule type" value="Genomic_DNA"/>
</dbReference>
<dbReference type="PANTHER" id="PTHR11820">
    <property type="entry name" value="ACYLPYRUVASE"/>
    <property type="match status" value="1"/>
</dbReference>
<dbReference type="InterPro" id="IPR036663">
    <property type="entry name" value="Fumarylacetoacetase_C_sf"/>
</dbReference>
<dbReference type="Proteomes" id="UP000569092">
    <property type="component" value="Unassembled WGS sequence"/>
</dbReference>
<evidence type="ECO:0000256" key="2">
    <source>
        <dbReference type="ARBA" id="ARBA00022723"/>
    </source>
</evidence>
<accession>A0A7W8N3Z5</accession>
<keyword evidence="2" id="KW-0479">Metal-binding</keyword>
<gene>
    <name evidence="4" type="ORF">HDF10_002690</name>
</gene>
<evidence type="ECO:0000256" key="1">
    <source>
        <dbReference type="ARBA" id="ARBA00010211"/>
    </source>
</evidence>
<name>A0A7W8N3Z5_9BACT</name>
<protein>
    <submittedName>
        <fullName evidence="4">2-keto-4-pentenoate hydratase/2-oxohepta-3-ene-1,7-dioic acid hydratase in catechol pathway</fullName>
    </submittedName>
</protein>
<sequence>MRYCKYLSSENGTFLPRYALVEKRNGILWATLPMQAPQEDLNTRILGGVPIPTLAVDFDPTPLDDLHLLPPVTPSKILCVGRNYRDHAAELGNEVPKEPLLFFKPPSSLLGPKGTIRMPAISNRVDYEGELGIVIGRRCYRIGPDEDVRPYIRGYVCVNDITARDIQKSDGQWTRAKGFDTFCPVGPIVSDEIDPVGFPNGPDAKAPSPVTITTRLNGVVKQQGSTRDLIFPIADLLRYITATMTLEPGDLIPTGTPAGVGAVQPGDRIQVEIDSLGVLENQFAAG</sequence>
<organism evidence="4 5">
    <name type="scientific">Tunturiibacter lichenicola</name>
    <dbReference type="NCBI Taxonomy" id="2051959"/>
    <lineage>
        <taxon>Bacteria</taxon>
        <taxon>Pseudomonadati</taxon>
        <taxon>Acidobacteriota</taxon>
        <taxon>Terriglobia</taxon>
        <taxon>Terriglobales</taxon>
        <taxon>Acidobacteriaceae</taxon>
        <taxon>Tunturiibacter</taxon>
    </lineage>
</organism>
<comment type="similarity">
    <text evidence="1">Belongs to the FAH family.</text>
</comment>
<dbReference type="GO" id="GO:0016853">
    <property type="term" value="F:isomerase activity"/>
    <property type="evidence" value="ECO:0007669"/>
    <property type="project" value="UniProtKB-ARBA"/>
</dbReference>
<evidence type="ECO:0000259" key="3">
    <source>
        <dbReference type="Pfam" id="PF01557"/>
    </source>
</evidence>
<reference evidence="4 5" key="1">
    <citation type="submission" date="2020-08" db="EMBL/GenBank/DDBJ databases">
        <title>Genomic Encyclopedia of Type Strains, Phase IV (KMG-V): Genome sequencing to study the core and pangenomes of soil and plant-associated prokaryotes.</title>
        <authorList>
            <person name="Whitman W."/>
        </authorList>
    </citation>
    <scope>NUCLEOTIDE SEQUENCE [LARGE SCALE GENOMIC DNA]</scope>
    <source>
        <strain evidence="4 5">M8US30</strain>
    </source>
</reference>